<evidence type="ECO:0000256" key="1">
    <source>
        <dbReference type="SAM" id="MobiDB-lite"/>
    </source>
</evidence>
<name>A0ABQ9HZ78_9NEOP</name>
<evidence type="ECO:0000313" key="3">
    <source>
        <dbReference type="Proteomes" id="UP001159363"/>
    </source>
</evidence>
<sequence>MIIVHLRIDLARCNSGEGVVYGEWDGPPWEPLVPGQEAKERYGRHLHARLVPHRFCSVSVADHGPILGRAKDEDRSAHVRGQGGPRAARDDAEQFARPVPQLADPSAASERGITFSARAEIWMSVVPALLAAAERPDTFELCTRKKSIGTNGNLHVLGNVHSNVAHRSHERAKELRAGDSSPHEVRSFETHLFLRTWLAGVKHSNSYLFPPRRYGFNPRPGHSGFSHVGIAPDDAVGRRVFSGISRFPTLLFRCCSILTSITLIGSQDLCVEPSKSLLSLYLLLQHFGSGNSDVRAVIKYASMLHGGSWFWFTLRGAAVYVPIDSGSIVVVRVSVARSPRPNGWLSFLKRLTEAPKLCGTRLRETLSLSLSLARSLARSLSRSLPSPLPISPPHLPHLPSPSPPSPSPKHPRPRTHTGSRSTCVMCASPLSREWPQYIFSRPHSGVYKYAKKRYGCVERRAAIFFRAPDAARDRITRQQPPGPVLQPCRPPRHLALSSPLPLFYLSLTARLLARFECPGAAEPMSANVPFPCYNHLKSSTSAEGKGNVSDVRVLVRNRLKVIEEKFVGCIKSVNVRRHRIHFSPQLRNGFENKVPSPPTGTTVVLQRDAALPNRKKLYCITLNRARQRVREQLRVVPSVVWEVLLEQQLHLYHFHYVAFCSQMNTITACSAVSPLTPIHLRVKRPSFSGTIFLVSRPRSAAAIRATLLRPDGMNERGKQEIPEKTRRTAVMRKSVSEPASPWWEASKLTAQPPRPPTVLRKMFKKIKTERYRRTDRQKEVLRCYDPPQAGSLFRFGAHSTVLSPPPGCCLSSIFIGSRCTLRVGFGFERSKLCGMPRSRLESHFVTIQRIIVTGMSQSKRGPAFASHGRKYLVPGVTPDTTKHFFHQCNCLESGAVDAQHDVEIVNTLFSEDSQGGLNVQLE</sequence>
<feature type="region of interest" description="Disordered" evidence="1">
    <location>
        <begin position="68"/>
        <end position="108"/>
    </location>
</feature>
<feature type="non-terminal residue" evidence="2">
    <location>
        <position position="922"/>
    </location>
</feature>
<organism evidence="2 3">
    <name type="scientific">Dryococelus australis</name>
    <dbReference type="NCBI Taxonomy" id="614101"/>
    <lineage>
        <taxon>Eukaryota</taxon>
        <taxon>Metazoa</taxon>
        <taxon>Ecdysozoa</taxon>
        <taxon>Arthropoda</taxon>
        <taxon>Hexapoda</taxon>
        <taxon>Insecta</taxon>
        <taxon>Pterygota</taxon>
        <taxon>Neoptera</taxon>
        <taxon>Polyneoptera</taxon>
        <taxon>Phasmatodea</taxon>
        <taxon>Verophasmatodea</taxon>
        <taxon>Anareolatae</taxon>
        <taxon>Phasmatidae</taxon>
        <taxon>Eurycanthinae</taxon>
        <taxon>Dryococelus</taxon>
    </lineage>
</organism>
<dbReference type="Proteomes" id="UP001159363">
    <property type="component" value="Chromosome 3"/>
</dbReference>
<keyword evidence="3" id="KW-1185">Reference proteome</keyword>
<feature type="region of interest" description="Disordered" evidence="1">
    <location>
        <begin position="391"/>
        <end position="422"/>
    </location>
</feature>
<accession>A0ABQ9HZ78</accession>
<proteinExistence type="predicted"/>
<comment type="caution">
    <text evidence="2">The sequence shown here is derived from an EMBL/GenBank/DDBJ whole genome shotgun (WGS) entry which is preliminary data.</text>
</comment>
<gene>
    <name evidence="2" type="ORF">PR048_008567</name>
</gene>
<reference evidence="2 3" key="1">
    <citation type="submission" date="2023-02" db="EMBL/GenBank/DDBJ databases">
        <title>LHISI_Scaffold_Assembly.</title>
        <authorList>
            <person name="Stuart O.P."/>
            <person name="Cleave R."/>
            <person name="Magrath M.J.L."/>
            <person name="Mikheyev A.S."/>
        </authorList>
    </citation>
    <scope>NUCLEOTIDE SEQUENCE [LARGE SCALE GENOMIC DNA]</scope>
    <source>
        <strain evidence="2">Daus_M_001</strain>
        <tissue evidence="2">Leg muscle</tissue>
    </source>
</reference>
<dbReference type="EMBL" id="JARBHB010000003">
    <property type="protein sequence ID" value="KAJ8889073.1"/>
    <property type="molecule type" value="Genomic_DNA"/>
</dbReference>
<protein>
    <submittedName>
        <fullName evidence="2">Uncharacterized protein</fullName>
    </submittedName>
</protein>
<evidence type="ECO:0000313" key="2">
    <source>
        <dbReference type="EMBL" id="KAJ8889073.1"/>
    </source>
</evidence>
<feature type="compositionally biased region" description="Pro residues" evidence="1">
    <location>
        <begin position="391"/>
        <end position="408"/>
    </location>
</feature>